<organism evidence="4 5">
    <name type="scientific">Apiospora saccharicola</name>
    <dbReference type="NCBI Taxonomy" id="335842"/>
    <lineage>
        <taxon>Eukaryota</taxon>
        <taxon>Fungi</taxon>
        <taxon>Dikarya</taxon>
        <taxon>Ascomycota</taxon>
        <taxon>Pezizomycotina</taxon>
        <taxon>Sordariomycetes</taxon>
        <taxon>Xylariomycetidae</taxon>
        <taxon>Amphisphaeriales</taxon>
        <taxon>Apiosporaceae</taxon>
        <taxon>Apiospora</taxon>
    </lineage>
</organism>
<proteinExistence type="predicted"/>
<evidence type="ECO:0000256" key="1">
    <source>
        <dbReference type="ARBA" id="ARBA00022737"/>
    </source>
</evidence>
<dbReference type="PROSITE" id="PS50297">
    <property type="entry name" value="ANK_REP_REGION"/>
    <property type="match status" value="1"/>
</dbReference>
<keyword evidence="5" id="KW-1185">Reference proteome</keyword>
<keyword evidence="1" id="KW-0677">Repeat</keyword>
<dbReference type="SUPFAM" id="SSF48403">
    <property type="entry name" value="Ankyrin repeat"/>
    <property type="match status" value="1"/>
</dbReference>
<dbReference type="Proteomes" id="UP001446871">
    <property type="component" value="Unassembled WGS sequence"/>
</dbReference>
<protein>
    <submittedName>
        <fullName evidence="4">Ankyrin repeat containing protein</fullName>
    </submittedName>
</protein>
<name>A0ABR1UW86_9PEZI</name>
<keyword evidence="2 3" id="KW-0040">ANK repeat</keyword>
<dbReference type="InterPro" id="IPR036770">
    <property type="entry name" value="Ankyrin_rpt-contain_sf"/>
</dbReference>
<accession>A0ABR1UW86</accession>
<dbReference type="PROSITE" id="PS50088">
    <property type="entry name" value="ANK_REPEAT"/>
    <property type="match status" value="1"/>
</dbReference>
<gene>
    <name evidence="4" type="ORF">PG996_007834</name>
</gene>
<evidence type="ECO:0000256" key="2">
    <source>
        <dbReference type="ARBA" id="ARBA00023043"/>
    </source>
</evidence>
<dbReference type="Pfam" id="PF00023">
    <property type="entry name" value="Ank"/>
    <property type="match status" value="1"/>
</dbReference>
<feature type="repeat" description="ANK" evidence="3">
    <location>
        <begin position="397"/>
        <end position="429"/>
    </location>
</feature>
<evidence type="ECO:0000313" key="4">
    <source>
        <dbReference type="EMBL" id="KAK8063182.1"/>
    </source>
</evidence>
<sequence length="599" mass="68202">MPGKGLLDLPLECFRAILKEAVNGQCPWSISETDDDQGVSDPVSQLDDNADFSHSYLKPDDRESTADIRVLLQWRRVNHLFNQEILLCIEDAELLSPRKWHDINICPSCNCQAPFDSLSSFAASFLIRHPSSGDLYDDFIPAQFNNIIDEVIRQECQQTDRNLQQQRHEYLKVLYNDFLEGANNDRSCIVRFLNYNHELLPGVHPGDPRRGYLNLMPQVDIMSCQILLNQLEPIRRYIRSKDSHHFRFSDRQDLYLGKLLFATAKTGHHDLAQEILDLGACDNLKHTALEEAFEREDISMVNLLLAPRYRHTLEISRRDLIESLIVRSTQLDLRSMTNTLLSHAEYMSLDFIHKIFGIACYNGDNDLVRRLFAIHRYLDVNKQLGPLDWSPDLCYVHTISPLEITASKGHESTLRLLLEKGADPNATCAMEGAARGGHVGIARILHEAGAHPSAEDWVRVIKSYTYARMCKAQNGRFILFILDENMLDIHKYLRQSPRVLYEMVFSLCYAEDVAAVRLFSAHGMPMFGALYSKRCRSSPMYIAKVLASQELKETLKELGAPGYVKLMRTRDGTDTGSTRATTKWKLCAGGVPMALSRVP</sequence>
<dbReference type="InterPro" id="IPR002110">
    <property type="entry name" value="Ankyrin_rpt"/>
</dbReference>
<dbReference type="EMBL" id="JAQQWM010000005">
    <property type="protein sequence ID" value="KAK8063182.1"/>
    <property type="molecule type" value="Genomic_DNA"/>
</dbReference>
<dbReference type="Gene3D" id="1.25.40.20">
    <property type="entry name" value="Ankyrin repeat-containing domain"/>
    <property type="match status" value="1"/>
</dbReference>
<dbReference type="PANTHER" id="PTHR24201:SF16">
    <property type="entry name" value="ANKYRIN-1-LIKE-RELATED"/>
    <property type="match status" value="1"/>
</dbReference>
<evidence type="ECO:0000256" key="3">
    <source>
        <dbReference type="PROSITE-ProRule" id="PRU00023"/>
    </source>
</evidence>
<evidence type="ECO:0000313" key="5">
    <source>
        <dbReference type="Proteomes" id="UP001446871"/>
    </source>
</evidence>
<dbReference type="InterPro" id="IPR050776">
    <property type="entry name" value="Ank_Repeat/CDKN_Inhibitor"/>
</dbReference>
<reference evidence="4 5" key="1">
    <citation type="submission" date="2023-01" db="EMBL/GenBank/DDBJ databases">
        <title>Analysis of 21 Apiospora genomes using comparative genomics revels a genus with tremendous synthesis potential of carbohydrate active enzymes and secondary metabolites.</title>
        <authorList>
            <person name="Sorensen T."/>
        </authorList>
    </citation>
    <scope>NUCLEOTIDE SEQUENCE [LARGE SCALE GENOMIC DNA]</scope>
    <source>
        <strain evidence="4 5">CBS 83171</strain>
    </source>
</reference>
<dbReference type="PANTHER" id="PTHR24201">
    <property type="entry name" value="ANK_REP_REGION DOMAIN-CONTAINING PROTEIN"/>
    <property type="match status" value="1"/>
</dbReference>
<comment type="caution">
    <text evidence="4">The sequence shown here is derived from an EMBL/GenBank/DDBJ whole genome shotgun (WGS) entry which is preliminary data.</text>
</comment>